<proteinExistence type="predicted"/>
<gene>
    <name evidence="2" type="ORF">MM171A01448_0014</name>
    <name evidence="3" type="ORF">MM171B01050_0018</name>
</gene>
<sequence length="89" mass="9947">MEELLGNIKEVQEGGKNFINWYLSHGYTLLAIQQGARAQTFPQPNPNGQQQYVRRNPVYVVGRPDGVKPAPPWPGWQKSQDDQKGGGVD</sequence>
<dbReference type="AlphaFoldDB" id="A0A6M3LY23"/>
<dbReference type="EMBL" id="MT143616">
    <property type="protein sequence ID" value="QJA98899.1"/>
    <property type="molecule type" value="Genomic_DNA"/>
</dbReference>
<feature type="region of interest" description="Disordered" evidence="1">
    <location>
        <begin position="61"/>
        <end position="89"/>
    </location>
</feature>
<dbReference type="EMBL" id="MT143812">
    <property type="protein sequence ID" value="QJB02878.1"/>
    <property type="molecule type" value="Genomic_DNA"/>
</dbReference>
<feature type="compositionally biased region" description="Basic and acidic residues" evidence="1">
    <location>
        <begin position="79"/>
        <end position="89"/>
    </location>
</feature>
<accession>A0A6M3LY23</accession>
<name>A0A6M3LY23_9ZZZZ</name>
<evidence type="ECO:0000313" key="2">
    <source>
        <dbReference type="EMBL" id="QJA98899.1"/>
    </source>
</evidence>
<reference evidence="2" key="1">
    <citation type="submission" date="2020-03" db="EMBL/GenBank/DDBJ databases">
        <title>The deep terrestrial virosphere.</title>
        <authorList>
            <person name="Holmfeldt K."/>
            <person name="Nilsson E."/>
            <person name="Simone D."/>
            <person name="Lopez-Fernandez M."/>
            <person name="Wu X."/>
            <person name="de Brujin I."/>
            <person name="Lundin D."/>
            <person name="Andersson A."/>
            <person name="Bertilsson S."/>
            <person name="Dopson M."/>
        </authorList>
    </citation>
    <scope>NUCLEOTIDE SEQUENCE</scope>
    <source>
        <strain evidence="2">MM171A01448</strain>
        <strain evidence="3">MM171B01050</strain>
    </source>
</reference>
<protein>
    <submittedName>
        <fullName evidence="2">Uncharacterized protein</fullName>
    </submittedName>
</protein>
<evidence type="ECO:0000313" key="3">
    <source>
        <dbReference type="EMBL" id="QJB02878.1"/>
    </source>
</evidence>
<organism evidence="2">
    <name type="scientific">viral metagenome</name>
    <dbReference type="NCBI Taxonomy" id="1070528"/>
    <lineage>
        <taxon>unclassified sequences</taxon>
        <taxon>metagenomes</taxon>
        <taxon>organismal metagenomes</taxon>
    </lineage>
</organism>
<evidence type="ECO:0000256" key="1">
    <source>
        <dbReference type="SAM" id="MobiDB-lite"/>
    </source>
</evidence>